<dbReference type="InterPro" id="IPR012347">
    <property type="entry name" value="Ferritin-like"/>
</dbReference>
<evidence type="ECO:0000313" key="3">
    <source>
        <dbReference type="Proteomes" id="UP000276770"/>
    </source>
</evidence>
<dbReference type="Gene3D" id="1.20.1260.10">
    <property type="match status" value="1"/>
</dbReference>
<dbReference type="OrthoDB" id="1647790at2"/>
<dbReference type="Pfam" id="PF07875">
    <property type="entry name" value="Coat_F"/>
    <property type="match status" value="1"/>
</dbReference>
<sequence length="112" mass="13042">MQQQSSNIQNTSTPVPQTPQMNDRDFINDVLSMEKYMTASYCTAMNEASHQAFYQDLLAIFTETQNAQRDLFNTMFQKGWYKLESADLQKLKQSSQQHQGYSTQFPYGQHLQ</sequence>
<accession>A0A3L7K3I4</accession>
<gene>
    <name evidence="2" type="ORF">D9X91_05550</name>
</gene>
<reference evidence="2 3" key="1">
    <citation type="submission" date="2018-10" db="EMBL/GenBank/DDBJ databases">
        <title>Falsibacillus sp. genome draft.</title>
        <authorList>
            <person name="Shi S."/>
        </authorList>
    </citation>
    <scope>NUCLEOTIDE SEQUENCE [LARGE SCALE GENOMIC DNA]</scope>
    <source>
        <strain evidence="2 3">GY 10110</strain>
    </source>
</reference>
<keyword evidence="2" id="KW-0167">Capsid protein</keyword>
<dbReference type="AlphaFoldDB" id="A0A3L7K3I4"/>
<feature type="region of interest" description="Disordered" evidence="1">
    <location>
        <begin position="92"/>
        <end position="112"/>
    </location>
</feature>
<keyword evidence="2" id="KW-0946">Virion</keyword>
<dbReference type="Proteomes" id="UP000276770">
    <property type="component" value="Unassembled WGS sequence"/>
</dbReference>
<evidence type="ECO:0000256" key="1">
    <source>
        <dbReference type="SAM" id="MobiDB-lite"/>
    </source>
</evidence>
<feature type="compositionally biased region" description="Low complexity" evidence="1">
    <location>
        <begin position="1"/>
        <end position="13"/>
    </location>
</feature>
<evidence type="ECO:0000313" key="2">
    <source>
        <dbReference type="EMBL" id="RLQ96571.1"/>
    </source>
</evidence>
<feature type="region of interest" description="Disordered" evidence="1">
    <location>
        <begin position="1"/>
        <end position="23"/>
    </location>
</feature>
<dbReference type="InterPro" id="IPR012851">
    <property type="entry name" value="Spore_coat_CotF-like"/>
</dbReference>
<name>A0A3L7K3I4_9BACI</name>
<dbReference type="EMBL" id="RCVZ01000003">
    <property type="protein sequence ID" value="RLQ96571.1"/>
    <property type="molecule type" value="Genomic_DNA"/>
</dbReference>
<feature type="compositionally biased region" description="Polar residues" evidence="1">
    <location>
        <begin position="98"/>
        <end position="112"/>
    </location>
</feature>
<comment type="caution">
    <text evidence="2">The sequence shown here is derived from an EMBL/GenBank/DDBJ whole genome shotgun (WGS) entry which is preliminary data.</text>
</comment>
<protein>
    <submittedName>
        <fullName evidence="2">Spore coat protein</fullName>
    </submittedName>
</protein>
<keyword evidence="3" id="KW-1185">Reference proteome</keyword>
<organism evidence="2 3">
    <name type="scientific">Falsibacillus albus</name>
    <dbReference type="NCBI Taxonomy" id="2478915"/>
    <lineage>
        <taxon>Bacteria</taxon>
        <taxon>Bacillati</taxon>
        <taxon>Bacillota</taxon>
        <taxon>Bacilli</taxon>
        <taxon>Bacillales</taxon>
        <taxon>Bacillaceae</taxon>
        <taxon>Falsibacillus</taxon>
    </lineage>
</organism>
<proteinExistence type="predicted"/>
<dbReference type="RefSeq" id="WP_121679592.1">
    <property type="nucleotide sequence ID" value="NZ_RCVZ01000003.1"/>
</dbReference>